<dbReference type="InterPro" id="IPR009078">
    <property type="entry name" value="Ferritin-like_SF"/>
</dbReference>
<keyword evidence="2" id="KW-1185">Reference proteome</keyword>
<dbReference type="AlphaFoldDB" id="A0A0D0CC33"/>
<evidence type="ECO:0000313" key="1">
    <source>
        <dbReference type="EMBL" id="KIK52453.1"/>
    </source>
</evidence>
<proteinExistence type="predicted"/>
<sequence>MLPTLAGEPLFAPTSDRFVLFPIRYIDIWDKYKSIESSFWTAESFPPEIDATSAATSTHLEYVGRLLELLTMFDSSALFRELSSVVQSAEARAFLGFATMLINIHSEFLGNHLEILGTGATSGGEIYIAPGSLDQWMDKWNGNIGEWMVALASAELIFGSTLFVALIEGCEIEELRNGLKNVYRDRCAFAGFFITLCRHLANPPSPATIQRIITSAVGTELDSIKDLMSLFDIFIDSASLPSLVQFIGDQFANEFNVDKPFGACNPFDKFVVSISGGITAAKVTRPLVEGNEFDSSVEF</sequence>
<dbReference type="SUPFAM" id="SSF47240">
    <property type="entry name" value="Ferritin-like"/>
    <property type="match status" value="1"/>
</dbReference>
<dbReference type="InterPro" id="IPR012348">
    <property type="entry name" value="RNR-like"/>
</dbReference>
<dbReference type="OrthoDB" id="10248373at2759"/>
<dbReference type="HOGENOM" id="CLU_035339_2_2_1"/>
<dbReference type="GO" id="GO:0016491">
    <property type="term" value="F:oxidoreductase activity"/>
    <property type="evidence" value="ECO:0007669"/>
    <property type="project" value="InterPro"/>
</dbReference>
<name>A0A0D0CC33_9AGAR</name>
<dbReference type="Gene3D" id="1.10.620.20">
    <property type="entry name" value="Ribonucleotide Reductase, subunit A"/>
    <property type="match status" value="1"/>
</dbReference>
<gene>
    <name evidence="1" type="ORF">GYMLUDRAFT_965879</name>
</gene>
<dbReference type="EMBL" id="KN834842">
    <property type="protein sequence ID" value="KIK52453.1"/>
    <property type="molecule type" value="Genomic_DNA"/>
</dbReference>
<dbReference type="InterPro" id="IPR000358">
    <property type="entry name" value="RNR_small_fam"/>
</dbReference>
<protein>
    <submittedName>
        <fullName evidence="1">Uncharacterized protein</fullName>
    </submittedName>
</protein>
<organism evidence="1 2">
    <name type="scientific">Collybiopsis luxurians FD-317 M1</name>
    <dbReference type="NCBI Taxonomy" id="944289"/>
    <lineage>
        <taxon>Eukaryota</taxon>
        <taxon>Fungi</taxon>
        <taxon>Dikarya</taxon>
        <taxon>Basidiomycota</taxon>
        <taxon>Agaricomycotina</taxon>
        <taxon>Agaricomycetes</taxon>
        <taxon>Agaricomycetidae</taxon>
        <taxon>Agaricales</taxon>
        <taxon>Marasmiineae</taxon>
        <taxon>Omphalotaceae</taxon>
        <taxon>Collybiopsis</taxon>
        <taxon>Collybiopsis luxurians</taxon>
    </lineage>
</organism>
<evidence type="ECO:0000313" key="2">
    <source>
        <dbReference type="Proteomes" id="UP000053593"/>
    </source>
</evidence>
<dbReference type="Pfam" id="PF00268">
    <property type="entry name" value="Ribonuc_red_sm"/>
    <property type="match status" value="1"/>
</dbReference>
<dbReference type="GO" id="GO:0009263">
    <property type="term" value="P:deoxyribonucleotide biosynthetic process"/>
    <property type="evidence" value="ECO:0007669"/>
    <property type="project" value="InterPro"/>
</dbReference>
<reference evidence="1 2" key="1">
    <citation type="submission" date="2014-04" db="EMBL/GenBank/DDBJ databases">
        <title>Evolutionary Origins and Diversification of the Mycorrhizal Mutualists.</title>
        <authorList>
            <consortium name="DOE Joint Genome Institute"/>
            <consortium name="Mycorrhizal Genomics Consortium"/>
            <person name="Kohler A."/>
            <person name="Kuo A."/>
            <person name="Nagy L.G."/>
            <person name="Floudas D."/>
            <person name="Copeland A."/>
            <person name="Barry K.W."/>
            <person name="Cichocki N."/>
            <person name="Veneault-Fourrey C."/>
            <person name="LaButti K."/>
            <person name="Lindquist E.A."/>
            <person name="Lipzen A."/>
            <person name="Lundell T."/>
            <person name="Morin E."/>
            <person name="Murat C."/>
            <person name="Riley R."/>
            <person name="Ohm R."/>
            <person name="Sun H."/>
            <person name="Tunlid A."/>
            <person name="Henrissat B."/>
            <person name="Grigoriev I.V."/>
            <person name="Hibbett D.S."/>
            <person name="Martin F."/>
        </authorList>
    </citation>
    <scope>NUCLEOTIDE SEQUENCE [LARGE SCALE GENOMIC DNA]</scope>
    <source>
        <strain evidence="1 2">FD-317 M1</strain>
    </source>
</reference>
<dbReference type="Proteomes" id="UP000053593">
    <property type="component" value="Unassembled WGS sequence"/>
</dbReference>
<accession>A0A0D0CC33</accession>